<comment type="catalytic activity">
    <reaction evidence="12">
        <text>Couples ATP hydrolysis with the unwinding of duplex DNA by translocating in the 3'-5' direction.</text>
        <dbReference type="EC" id="5.6.2.4"/>
    </reaction>
</comment>
<dbReference type="RefSeq" id="WP_124841636.1">
    <property type="nucleotide sequence ID" value="NZ_RQZG01000001.1"/>
</dbReference>
<organism evidence="18 19">
    <name type="scientific">Arachnia propionica</name>
    <dbReference type="NCBI Taxonomy" id="1750"/>
    <lineage>
        <taxon>Bacteria</taxon>
        <taxon>Bacillati</taxon>
        <taxon>Actinomycetota</taxon>
        <taxon>Actinomycetes</taxon>
        <taxon>Propionibacteriales</taxon>
        <taxon>Propionibacteriaceae</taxon>
        <taxon>Arachnia</taxon>
    </lineage>
</organism>
<sequence>MTSVNKWRLRASEPAGVIQLDDAQRTAVNVHQGLRVVLGGPGTGKSTVLTQAVVERIRAGSSLDRLVVLASSRTAAQSLRREIVRQRGGAEVGARVTTIHGFALALMRELGDPEQDFRLLRAPDQEQRLRDLLDGLPPEFWPQEVREAAGTRTFARQLREVLARARQLGLDPDRVEEIAGDEDLYRAVGRFFELHLTVGDFHGALDYAELVHRTRILLTEEGVARSCQARFDGIFVDDAQELDEVSFRLVADLARLGLPVLATADPQQRLGAYRGASGGAVGHLLGLPESTRVELRTGYRNSPAVTAALARLRSALDASEAPPVPEPVRTEPGTVTVTWFDDPAAERAHLAARLRQAVQEGYQWRDLAVVTRRGGAEIELLAQELSARGIPVDVDGEDRALGAQKAVRALLAALAHAAAPHEMETDLPMLLTGPLGGLDAVQLRRLGRRLLSPGSDSTAALLGAAANPSRLDELGDEDAATAARLVRLLSLVGAELAEGCDVGRALWLLWAGTPWPERLRQAALNGNRSAEEDLDALVDLFDLATRRMELRGISGALTFIQEIEREEIAGDTTRELAALPRGVRLLTAHRARSGVWRQVHVVSVTEGSWPRSRWQPGLLDPDRLAPDHLDAASTAGLVAAERRSFYVACSRASEALHVSAPMPGEEHPDPPSRFCRELGVTPQEIHGPPVGLLTPQALVADLRRVLEDPTSSPGLRRAAALRLARFPHRDAAVTNWWGARHPSSGDWTMADPVVITGSSLQGLVRCPRNWFLSRRGGGDQGRGTQATVGDVVHMIAQRAARDDLDLEQMVTLLDEVWPRLRFPRLWRSRSEREQVVGILTRFHRWHRDNPGRLLGVEVPFEAAREVSGTPVLLRGTVDRLELHGDRLVVVDLKTTRTMPTRTELAEHSQLGVYQLAARLGAFAHLAPPGTRVGEPSLLQLRHGLHIPQQQYQTVLPEGRSWLDEQLEQAVATLRSGHFDARESVFCRWCPFRDSCPAVQPGGLL</sequence>
<dbReference type="Gene3D" id="1.10.10.160">
    <property type="match status" value="1"/>
</dbReference>
<evidence type="ECO:0000256" key="4">
    <source>
        <dbReference type="ARBA" id="ARBA00022763"/>
    </source>
</evidence>
<dbReference type="AlphaFoldDB" id="A0A3P1TC60"/>
<dbReference type="EC" id="5.6.2.4" evidence="13"/>
<dbReference type="InterPro" id="IPR000212">
    <property type="entry name" value="DNA_helicase_UvrD/REP"/>
</dbReference>
<feature type="domain" description="UvrD-like helicase ATP-binding" evidence="16">
    <location>
        <begin position="18"/>
        <end position="302"/>
    </location>
</feature>
<evidence type="ECO:0000256" key="7">
    <source>
        <dbReference type="ARBA" id="ARBA00022839"/>
    </source>
</evidence>
<reference evidence="18 19" key="1">
    <citation type="submission" date="2018-11" db="EMBL/GenBank/DDBJ databases">
        <title>Genomes From Bacteria Associated with the Canine Oral Cavity: a Test Case for Automated Genome-Based Taxonomic Assignment.</title>
        <authorList>
            <person name="Coil D.A."/>
            <person name="Jospin G."/>
            <person name="Darling A.E."/>
            <person name="Wallis C."/>
            <person name="Davis I.J."/>
            <person name="Harris S."/>
            <person name="Eisen J.A."/>
            <person name="Holcombe L.J."/>
            <person name="O'Flynn C."/>
        </authorList>
    </citation>
    <scope>NUCLEOTIDE SEQUENCE [LARGE SCALE GENOMIC DNA]</scope>
    <source>
        <strain evidence="18 19">OH887_COT-365</strain>
    </source>
</reference>
<keyword evidence="8 15" id="KW-0067">ATP-binding</keyword>
<evidence type="ECO:0000256" key="2">
    <source>
        <dbReference type="ARBA" id="ARBA00022722"/>
    </source>
</evidence>
<dbReference type="GO" id="GO:0043138">
    <property type="term" value="F:3'-5' DNA helicase activity"/>
    <property type="evidence" value="ECO:0007669"/>
    <property type="project" value="UniProtKB-EC"/>
</dbReference>
<dbReference type="Gene3D" id="3.90.320.10">
    <property type="match status" value="1"/>
</dbReference>
<keyword evidence="6 15" id="KW-0347">Helicase</keyword>
<dbReference type="Gene3D" id="1.10.486.10">
    <property type="entry name" value="PCRA, domain 4"/>
    <property type="match status" value="1"/>
</dbReference>
<evidence type="ECO:0000256" key="14">
    <source>
        <dbReference type="ARBA" id="ARBA00048988"/>
    </source>
</evidence>
<name>A0A3P1TC60_9ACTN</name>
<comment type="caution">
    <text evidence="18">The sequence shown here is derived from an EMBL/GenBank/DDBJ whole genome shotgun (WGS) entry which is preliminary data.</text>
</comment>
<keyword evidence="9" id="KW-0238">DNA-binding</keyword>
<evidence type="ECO:0000256" key="10">
    <source>
        <dbReference type="ARBA" id="ARBA00023204"/>
    </source>
</evidence>
<dbReference type="GO" id="GO:0033202">
    <property type="term" value="C:DNA helicase complex"/>
    <property type="evidence" value="ECO:0007669"/>
    <property type="project" value="TreeGrafter"/>
</dbReference>
<evidence type="ECO:0000256" key="11">
    <source>
        <dbReference type="ARBA" id="ARBA00023235"/>
    </source>
</evidence>
<keyword evidence="3 15" id="KW-0547">Nucleotide-binding</keyword>
<evidence type="ECO:0000256" key="15">
    <source>
        <dbReference type="PROSITE-ProRule" id="PRU00560"/>
    </source>
</evidence>
<dbReference type="Gene3D" id="3.40.50.300">
    <property type="entry name" value="P-loop containing nucleotide triphosphate hydrolases"/>
    <property type="match status" value="2"/>
</dbReference>
<dbReference type="InterPro" id="IPR011604">
    <property type="entry name" value="PDDEXK-like_dom_sf"/>
</dbReference>
<keyword evidence="7" id="KW-0269">Exonuclease</keyword>
<protein>
    <recommendedName>
        <fullName evidence="13">DNA 3'-5' helicase</fullName>
        <ecNumber evidence="13">5.6.2.4</ecNumber>
    </recommendedName>
</protein>
<dbReference type="InterPro" id="IPR013986">
    <property type="entry name" value="DExx_box_DNA_helicase_dom_sf"/>
</dbReference>
<evidence type="ECO:0000256" key="13">
    <source>
        <dbReference type="ARBA" id="ARBA00034808"/>
    </source>
</evidence>
<dbReference type="OrthoDB" id="5240387at2"/>
<dbReference type="SUPFAM" id="SSF52540">
    <property type="entry name" value="P-loop containing nucleoside triphosphate hydrolases"/>
    <property type="match status" value="1"/>
</dbReference>
<evidence type="ECO:0000256" key="8">
    <source>
        <dbReference type="ARBA" id="ARBA00022840"/>
    </source>
</evidence>
<comment type="similarity">
    <text evidence="1">Belongs to the helicase family. UvrD subfamily.</text>
</comment>
<evidence type="ECO:0000256" key="6">
    <source>
        <dbReference type="ARBA" id="ARBA00022806"/>
    </source>
</evidence>
<keyword evidence="2" id="KW-0540">Nuclease</keyword>
<dbReference type="EMBL" id="RQZG01000001">
    <property type="protein sequence ID" value="RRD06989.1"/>
    <property type="molecule type" value="Genomic_DNA"/>
</dbReference>
<evidence type="ECO:0000256" key="1">
    <source>
        <dbReference type="ARBA" id="ARBA00009922"/>
    </source>
</evidence>
<evidence type="ECO:0000259" key="16">
    <source>
        <dbReference type="PROSITE" id="PS51198"/>
    </source>
</evidence>
<dbReference type="Proteomes" id="UP000280819">
    <property type="component" value="Unassembled WGS sequence"/>
</dbReference>
<accession>A0A3P1TC60</accession>
<proteinExistence type="inferred from homology"/>
<dbReference type="PROSITE" id="PS51217">
    <property type="entry name" value="UVRD_HELICASE_CTER"/>
    <property type="match status" value="1"/>
</dbReference>
<gene>
    <name evidence="18" type="ORF">EII34_00350</name>
</gene>
<dbReference type="GO" id="GO:0005524">
    <property type="term" value="F:ATP binding"/>
    <property type="evidence" value="ECO:0007669"/>
    <property type="project" value="UniProtKB-UniRule"/>
</dbReference>
<dbReference type="PANTHER" id="PTHR11070">
    <property type="entry name" value="UVRD / RECB / PCRA DNA HELICASE FAMILY MEMBER"/>
    <property type="match status" value="1"/>
</dbReference>
<evidence type="ECO:0000313" key="19">
    <source>
        <dbReference type="Proteomes" id="UP000280819"/>
    </source>
</evidence>
<evidence type="ECO:0000259" key="17">
    <source>
        <dbReference type="PROSITE" id="PS51217"/>
    </source>
</evidence>
<keyword evidence="11" id="KW-0413">Isomerase</keyword>
<keyword evidence="5 15" id="KW-0378">Hydrolase</keyword>
<dbReference type="PROSITE" id="PS51198">
    <property type="entry name" value="UVRD_HELICASE_ATP_BIND"/>
    <property type="match status" value="1"/>
</dbReference>
<dbReference type="GO" id="GO:0005829">
    <property type="term" value="C:cytosol"/>
    <property type="evidence" value="ECO:0007669"/>
    <property type="project" value="TreeGrafter"/>
</dbReference>
<evidence type="ECO:0000256" key="5">
    <source>
        <dbReference type="ARBA" id="ARBA00022801"/>
    </source>
</evidence>
<dbReference type="PANTHER" id="PTHR11070:SF59">
    <property type="entry name" value="DNA 3'-5' HELICASE"/>
    <property type="match status" value="1"/>
</dbReference>
<dbReference type="InterPro" id="IPR014016">
    <property type="entry name" value="UvrD-like_ATP-bd"/>
</dbReference>
<evidence type="ECO:0000256" key="9">
    <source>
        <dbReference type="ARBA" id="ARBA00023125"/>
    </source>
</evidence>
<dbReference type="Pfam" id="PF00580">
    <property type="entry name" value="UvrD-helicase"/>
    <property type="match status" value="1"/>
</dbReference>
<keyword evidence="10" id="KW-0234">DNA repair</keyword>
<evidence type="ECO:0000313" key="18">
    <source>
        <dbReference type="EMBL" id="RRD06989.1"/>
    </source>
</evidence>
<feature type="binding site" evidence="15">
    <location>
        <begin position="39"/>
        <end position="46"/>
    </location>
    <ligand>
        <name>ATP</name>
        <dbReference type="ChEBI" id="CHEBI:30616"/>
    </ligand>
</feature>
<evidence type="ECO:0000256" key="3">
    <source>
        <dbReference type="ARBA" id="ARBA00022741"/>
    </source>
</evidence>
<dbReference type="InterPro" id="IPR038726">
    <property type="entry name" value="PDDEXK_AddAB-type"/>
</dbReference>
<feature type="domain" description="UvrD-like helicase C-terminal" evidence="17">
    <location>
        <begin position="304"/>
        <end position="593"/>
    </location>
</feature>
<keyword evidence="4" id="KW-0227">DNA damage</keyword>
<evidence type="ECO:0000256" key="12">
    <source>
        <dbReference type="ARBA" id="ARBA00034617"/>
    </source>
</evidence>
<dbReference type="InterPro" id="IPR014017">
    <property type="entry name" value="DNA_helicase_UvrD-like_C"/>
</dbReference>
<dbReference type="GO" id="GO:0004527">
    <property type="term" value="F:exonuclease activity"/>
    <property type="evidence" value="ECO:0007669"/>
    <property type="project" value="UniProtKB-KW"/>
</dbReference>
<comment type="catalytic activity">
    <reaction evidence="14">
        <text>ATP + H2O = ADP + phosphate + H(+)</text>
        <dbReference type="Rhea" id="RHEA:13065"/>
        <dbReference type="ChEBI" id="CHEBI:15377"/>
        <dbReference type="ChEBI" id="CHEBI:15378"/>
        <dbReference type="ChEBI" id="CHEBI:30616"/>
        <dbReference type="ChEBI" id="CHEBI:43474"/>
        <dbReference type="ChEBI" id="CHEBI:456216"/>
        <dbReference type="EC" id="5.6.2.4"/>
    </reaction>
</comment>
<dbReference type="Pfam" id="PF12705">
    <property type="entry name" value="PDDEXK_1"/>
    <property type="match status" value="1"/>
</dbReference>
<dbReference type="GO" id="GO:0003677">
    <property type="term" value="F:DNA binding"/>
    <property type="evidence" value="ECO:0007669"/>
    <property type="project" value="UniProtKB-KW"/>
</dbReference>
<dbReference type="GO" id="GO:0000725">
    <property type="term" value="P:recombinational repair"/>
    <property type="evidence" value="ECO:0007669"/>
    <property type="project" value="TreeGrafter"/>
</dbReference>
<dbReference type="InterPro" id="IPR027417">
    <property type="entry name" value="P-loop_NTPase"/>
</dbReference>